<keyword evidence="12" id="KW-1185">Reference proteome</keyword>
<organism evidence="12 13">
    <name type="scientific">Priapulus caudatus</name>
    <name type="common">Priapulid worm</name>
    <dbReference type="NCBI Taxonomy" id="37621"/>
    <lineage>
        <taxon>Eukaryota</taxon>
        <taxon>Metazoa</taxon>
        <taxon>Ecdysozoa</taxon>
        <taxon>Scalidophora</taxon>
        <taxon>Priapulida</taxon>
        <taxon>Priapulimorpha</taxon>
        <taxon>Priapulimorphida</taxon>
        <taxon>Priapulidae</taxon>
        <taxon>Priapulus</taxon>
    </lineage>
</organism>
<dbReference type="Pfam" id="PF00001">
    <property type="entry name" value="7tm_1"/>
    <property type="match status" value="1"/>
</dbReference>
<feature type="transmembrane region" description="Helical" evidence="10">
    <location>
        <begin position="171"/>
        <end position="191"/>
    </location>
</feature>
<evidence type="ECO:0000313" key="12">
    <source>
        <dbReference type="Proteomes" id="UP000695022"/>
    </source>
</evidence>
<evidence type="ECO:0000256" key="7">
    <source>
        <dbReference type="ARBA" id="ARBA00023170"/>
    </source>
</evidence>
<dbReference type="PANTHER" id="PTHR45695">
    <property type="entry name" value="LEUCOKININ RECEPTOR-RELATED"/>
    <property type="match status" value="1"/>
</dbReference>
<evidence type="ECO:0000256" key="6">
    <source>
        <dbReference type="ARBA" id="ARBA00023136"/>
    </source>
</evidence>
<evidence type="ECO:0000256" key="4">
    <source>
        <dbReference type="ARBA" id="ARBA00022989"/>
    </source>
</evidence>
<dbReference type="PROSITE" id="PS00237">
    <property type="entry name" value="G_PROTEIN_RECEP_F1_1"/>
    <property type="match status" value="1"/>
</dbReference>
<dbReference type="SUPFAM" id="SSF81321">
    <property type="entry name" value="Family A G protein-coupled receptor-like"/>
    <property type="match status" value="1"/>
</dbReference>
<keyword evidence="4 10" id="KW-1133">Transmembrane helix</keyword>
<feature type="transmembrane region" description="Helical" evidence="10">
    <location>
        <begin position="220"/>
        <end position="241"/>
    </location>
</feature>
<protein>
    <submittedName>
        <fullName evidence="13">Tachykinin-like peptides receptor 99D</fullName>
    </submittedName>
</protein>
<proteinExistence type="inferred from homology"/>
<evidence type="ECO:0000256" key="8">
    <source>
        <dbReference type="ARBA" id="ARBA00023224"/>
    </source>
</evidence>
<dbReference type="PANTHER" id="PTHR45695:SF9">
    <property type="entry name" value="LEUCOKININ RECEPTOR"/>
    <property type="match status" value="1"/>
</dbReference>
<dbReference type="InterPro" id="IPR000276">
    <property type="entry name" value="GPCR_Rhodpsn"/>
</dbReference>
<dbReference type="RefSeq" id="XP_014677510.1">
    <property type="nucleotide sequence ID" value="XM_014822024.1"/>
</dbReference>
<dbReference type="PRINTS" id="PR01012">
    <property type="entry name" value="NRPEPTIDEYR"/>
</dbReference>
<keyword evidence="3 9" id="KW-0812">Transmembrane</keyword>
<keyword evidence="5 9" id="KW-0297">G-protein coupled receptor</keyword>
<evidence type="ECO:0000256" key="2">
    <source>
        <dbReference type="ARBA" id="ARBA00010663"/>
    </source>
</evidence>
<evidence type="ECO:0000256" key="9">
    <source>
        <dbReference type="RuleBase" id="RU000688"/>
    </source>
</evidence>
<gene>
    <name evidence="13" type="primary">LOC106817364</name>
</gene>
<dbReference type="InterPro" id="IPR017452">
    <property type="entry name" value="GPCR_Rhodpsn_7TM"/>
</dbReference>
<dbReference type="Proteomes" id="UP000695022">
    <property type="component" value="Unplaced"/>
</dbReference>
<dbReference type="Gene3D" id="1.20.1070.10">
    <property type="entry name" value="Rhodopsin 7-helix transmembrane proteins"/>
    <property type="match status" value="1"/>
</dbReference>
<reference evidence="13" key="1">
    <citation type="submission" date="2025-08" db="UniProtKB">
        <authorList>
            <consortium name="RefSeq"/>
        </authorList>
    </citation>
    <scope>IDENTIFICATION</scope>
</reference>
<dbReference type="PRINTS" id="PR00237">
    <property type="entry name" value="GPCRRHODOPSN"/>
</dbReference>
<dbReference type="GeneID" id="106817364"/>
<dbReference type="InterPro" id="IPR000611">
    <property type="entry name" value="NPY_rcpt"/>
</dbReference>
<comment type="similarity">
    <text evidence="2 9">Belongs to the G-protein coupled receptor 1 family.</text>
</comment>
<evidence type="ECO:0000313" key="13">
    <source>
        <dbReference type="RefSeq" id="XP_014677510.1"/>
    </source>
</evidence>
<evidence type="ECO:0000256" key="5">
    <source>
        <dbReference type="ARBA" id="ARBA00023040"/>
    </source>
</evidence>
<feature type="non-terminal residue" evidence="13">
    <location>
        <position position="270"/>
    </location>
</feature>
<feature type="transmembrane region" description="Helical" evidence="10">
    <location>
        <begin position="53"/>
        <end position="79"/>
    </location>
</feature>
<accession>A0ABM1EZ89</accession>
<comment type="subcellular location">
    <subcellularLocation>
        <location evidence="1">Membrane</location>
        <topology evidence="1">Multi-pass membrane protein</topology>
    </subcellularLocation>
</comment>
<evidence type="ECO:0000259" key="11">
    <source>
        <dbReference type="PROSITE" id="PS50262"/>
    </source>
</evidence>
<evidence type="ECO:0000256" key="10">
    <source>
        <dbReference type="SAM" id="Phobius"/>
    </source>
</evidence>
<dbReference type="PROSITE" id="PS50262">
    <property type="entry name" value="G_PROTEIN_RECEP_F1_2"/>
    <property type="match status" value="1"/>
</dbReference>
<feature type="transmembrane region" description="Helical" evidence="10">
    <location>
        <begin position="91"/>
        <end position="112"/>
    </location>
</feature>
<keyword evidence="8 9" id="KW-0807">Transducer</keyword>
<evidence type="ECO:0000256" key="1">
    <source>
        <dbReference type="ARBA" id="ARBA00004141"/>
    </source>
</evidence>
<feature type="transmembrane region" description="Helical" evidence="10">
    <location>
        <begin position="132"/>
        <end position="150"/>
    </location>
</feature>
<name>A0ABM1EZ89_PRICU</name>
<keyword evidence="6 10" id="KW-0472">Membrane</keyword>
<keyword evidence="7 9" id="KW-0675">Receptor</keyword>
<sequence length="270" mass="29640">MTSHVDAAATTLTIPTVAANHNSSVTAAAASLSSTNGTVNVTAAALYDVPGGIIALLAIFYGTISLIAVLGNTAVMIVVARNKRMQTVTNFFIANLASADIVIGIFSIPFQFQAALLQRWILPYFMCKLAPFVQTLSVTVSVVTLTAIALDRYVAVLYPLRPRMTRFTAKCLIAFIWLVGLASAVPTLFMLHVTQVPDERRGGMKSFCWPQWTERVTRDYTIYLLVLQYFAPLLLITSAYLRIGYRVWGNQTPGNAQDARDEAINRNKKK</sequence>
<feature type="domain" description="G-protein coupled receptors family 1 profile" evidence="11">
    <location>
        <begin position="71"/>
        <end position="270"/>
    </location>
</feature>
<evidence type="ECO:0000256" key="3">
    <source>
        <dbReference type="ARBA" id="ARBA00022692"/>
    </source>
</evidence>